<dbReference type="STRING" id="1121001.SAMN02745857_03825"/>
<gene>
    <name evidence="7" type="ORF">SAMN02745857_03825</name>
</gene>
<dbReference type="RefSeq" id="WP_084092761.1">
    <property type="nucleotide sequence ID" value="NZ_FWXD01000034.1"/>
</dbReference>
<sequence length="309" mass="34509">MSELDTYLAAAARANTQRSYASAIRHFEVEWKGLLPASSTQIAEYLVAYAGVLAISTLKQRLAALAQWHQEQGFPDPTKAAVVRKALKGIQTLHPALPKQAQPLQLAQLEQTVAWLEEAIHQAQVRQDHTALLRHTRDRALLLLGFWRGFRGDEITRIEAQFMQIEAERGMQIFLPHSKGDRQALGKTYRVPSLAKLCPVSACQAWMQLSGVNEGPVFRAINRWGLLQAEGLHPSSLIPLLRRLFAAAGIPTPEAYSSHSLRRGFAGWANANGWDLKTLMEYVGWRDVKSAMRYLDSADPFSPHLRQGS</sequence>
<dbReference type="PROSITE" id="PS51900">
    <property type="entry name" value="CB"/>
    <property type="match status" value="1"/>
</dbReference>
<dbReference type="GO" id="GO:0006310">
    <property type="term" value="P:DNA recombination"/>
    <property type="evidence" value="ECO:0007669"/>
    <property type="project" value="UniProtKB-KW"/>
</dbReference>
<evidence type="ECO:0000313" key="7">
    <source>
        <dbReference type="EMBL" id="SMC29415.1"/>
    </source>
</evidence>
<dbReference type="InterPro" id="IPR011010">
    <property type="entry name" value="DNA_brk_join_enz"/>
</dbReference>
<name>A0A1W1XZW9_9NEIS</name>
<dbReference type="SUPFAM" id="SSF56349">
    <property type="entry name" value="DNA breaking-rejoining enzymes"/>
    <property type="match status" value="1"/>
</dbReference>
<dbReference type="Gene3D" id="1.10.443.10">
    <property type="entry name" value="Intergrase catalytic core"/>
    <property type="match status" value="1"/>
</dbReference>
<dbReference type="Proteomes" id="UP000192761">
    <property type="component" value="Unassembled WGS sequence"/>
</dbReference>
<evidence type="ECO:0000313" key="8">
    <source>
        <dbReference type="Proteomes" id="UP000192761"/>
    </source>
</evidence>
<dbReference type="PANTHER" id="PTHR34605">
    <property type="entry name" value="PHAGE_INTEGRASE DOMAIN-CONTAINING PROTEIN"/>
    <property type="match status" value="1"/>
</dbReference>
<evidence type="ECO:0000256" key="3">
    <source>
        <dbReference type="ARBA" id="ARBA00023172"/>
    </source>
</evidence>
<evidence type="ECO:0000259" key="5">
    <source>
        <dbReference type="PROSITE" id="PS51898"/>
    </source>
</evidence>
<dbReference type="EMBL" id="FWXD01000034">
    <property type="protein sequence ID" value="SMC29415.1"/>
    <property type="molecule type" value="Genomic_DNA"/>
</dbReference>
<dbReference type="GO" id="GO:0003677">
    <property type="term" value="F:DNA binding"/>
    <property type="evidence" value="ECO:0007669"/>
    <property type="project" value="UniProtKB-UniRule"/>
</dbReference>
<feature type="domain" description="Core-binding (CB)" evidence="6">
    <location>
        <begin position="1"/>
        <end position="73"/>
    </location>
</feature>
<accession>A0A1W1XZW9</accession>
<keyword evidence="3" id="KW-0233">DNA recombination</keyword>
<dbReference type="InterPro" id="IPR052925">
    <property type="entry name" value="Phage_Integrase-like_Recomb"/>
</dbReference>
<protein>
    <submittedName>
        <fullName evidence="7">Site-specific recombinase XerD</fullName>
    </submittedName>
</protein>
<dbReference type="InterPro" id="IPR013762">
    <property type="entry name" value="Integrase-like_cat_sf"/>
</dbReference>
<dbReference type="GO" id="GO:0015074">
    <property type="term" value="P:DNA integration"/>
    <property type="evidence" value="ECO:0007669"/>
    <property type="project" value="UniProtKB-KW"/>
</dbReference>
<dbReference type="InterPro" id="IPR044068">
    <property type="entry name" value="CB"/>
</dbReference>
<dbReference type="PROSITE" id="PS51898">
    <property type="entry name" value="TYR_RECOMBINASE"/>
    <property type="match status" value="1"/>
</dbReference>
<evidence type="ECO:0000259" key="6">
    <source>
        <dbReference type="PROSITE" id="PS51900"/>
    </source>
</evidence>
<dbReference type="OrthoDB" id="8630841at2"/>
<reference evidence="7 8" key="1">
    <citation type="submission" date="2017-04" db="EMBL/GenBank/DDBJ databases">
        <authorList>
            <person name="Afonso C.L."/>
            <person name="Miller P.J."/>
            <person name="Scott M.A."/>
            <person name="Spackman E."/>
            <person name="Goraichik I."/>
            <person name="Dimitrov K.M."/>
            <person name="Suarez D.L."/>
            <person name="Swayne D.E."/>
        </authorList>
    </citation>
    <scope>NUCLEOTIDE SEQUENCE [LARGE SCALE GENOMIC DNA]</scope>
    <source>
        <strain evidence="7 8">DSM 23236</strain>
    </source>
</reference>
<keyword evidence="8" id="KW-1185">Reference proteome</keyword>
<evidence type="ECO:0000256" key="2">
    <source>
        <dbReference type="ARBA" id="ARBA00023125"/>
    </source>
</evidence>
<dbReference type="PANTHER" id="PTHR34605:SF3">
    <property type="entry name" value="P CELL-TYPE AGGLUTINATION PROTEIN MAP4-LIKE-RELATED"/>
    <property type="match status" value="1"/>
</dbReference>
<dbReference type="CDD" id="cd00799">
    <property type="entry name" value="INT_Cre_C"/>
    <property type="match status" value="1"/>
</dbReference>
<dbReference type="InterPro" id="IPR010998">
    <property type="entry name" value="Integrase_recombinase_N"/>
</dbReference>
<dbReference type="Gene3D" id="1.10.150.130">
    <property type="match status" value="1"/>
</dbReference>
<feature type="domain" description="Tyr recombinase" evidence="5">
    <location>
        <begin position="99"/>
        <end position="309"/>
    </location>
</feature>
<dbReference type="Pfam" id="PF00589">
    <property type="entry name" value="Phage_integrase"/>
    <property type="match status" value="1"/>
</dbReference>
<keyword evidence="1" id="KW-0229">DNA integration</keyword>
<evidence type="ECO:0000256" key="1">
    <source>
        <dbReference type="ARBA" id="ARBA00022908"/>
    </source>
</evidence>
<evidence type="ECO:0000256" key="4">
    <source>
        <dbReference type="PROSITE-ProRule" id="PRU01248"/>
    </source>
</evidence>
<keyword evidence="2 4" id="KW-0238">DNA-binding</keyword>
<dbReference type="SUPFAM" id="SSF47823">
    <property type="entry name" value="lambda integrase-like, N-terminal domain"/>
    <property type="match status" value="1"/>
</dbReference>
<dbReference type="AlphaFoldDB" id="A0A1W1XZW9"/>
<organism evidence="7 8">
    <name type="scientific">Andreprevotia lacus DSM 23236</name>
    <dbReference type="NCBI Taxonomy" id="1121001"/>
    <lineage>
        <taxon>Bacteria</taxon>
        <taxon>Pseudomonadati</taxon>
        <taxon>Pseudomonadota</taxon>
        <taxon>Betaproteobacteria</taxon>
        <taxon>Neisseriales</taxon>
        <taxon>Chitinibacteraceae</taxon>
        <taxon>Andreprevotia</taxon>
    </lineage>
</organism>
<proteinExistence type="predicted"/>
<dbReference type="InterPro" id="IPR002104">
    <property type="entry name" value="Integrase_catalytic"/>
</dbReference>